<proteinExistence type="predicted"/>
<evidence type="ECO:0000313" key="2">
    <source>
        <dbReference type="Proteomes" id="UP001212170"/>
    </source>
</evidence>
<gene>
    <name evidence="1" type="ORF">NJT12_20685</name>
</gene>
<name>A0ABT4WHM1_9FLAO</name>
<organism evidence="1 2">
    <name type="scientific">Flavobacterium azizsancarii</name>
    <dbReference type="NCBI Taxonomy" id="2961580"/>
    <lineage>
        <taxon>Bacteria</taxon>
        <taxon>Pseudomonadati</taxon>
        <taxon>Bacteroidota</taxon>
        <taxon>Flavobacteriia</taxon>
        <taxon>Flavobacteriales</taxon>
        <taxon>Flavobacteriaceae</taxon>
        <taxon>Flavobacterium</taxon>
    </lineage>
</organism>
<dbReference type="RefSeq" id="WP_271337898.1">
    <property type="nucleotide sequence ID" value="NZ_JAMZNK010000049.1"/>
</dbReference>
<dbReference type="EMBL" id="JAMZNK010000049">
    <property type="protein sequence ID" value="MDA6072046.1"/>
    <property type="molecule type" value="Genomic_DNA"/>
</dbReference>
<evidence type="ECO:0000313" key="1">
    <source>
        <dbReference type="EMBL" id="MDA6072046.1"/>
    </source>
</evidence>
<dbReference type="PROSITE" id="PS51257">
    <property type="entry name" value="PROKAR_LIPOPROTEIN"/>
    <property type="match status" value="1"/>
</dbReference>
<evidence type="ECO:0008006" key="3">
    <source>
        <dbReference type="Google" id="ProtNLM"/>
    </source>
</evidence>
<dbReference type="Proteomes" id="UP001212170">
    <property type="component" value="Unassembled WGS sequence"/>
</dbReference>
<accession>A0ABT4WHM1</accession>
<reference evidence="1 2" key="1">
    <citation type="journal article" date="2023" name="Chemosphere">
        <title>Whole genome analysis of Flavobacterium aziz-sancarii sp. nov., isolated from Ardley Island (Antarctica), revealed a rich resistome and bioremediation potential.</title>
        <authorList>
            <person name="Otur C."/>
            <person name="Okay S."/>
            <person name="Kurt-Kizildogan A."/>
        </authorList>
    </citation>
    <scope>NUCLEOTIDE SEQUENCE [LARGE SCALE GENOMIC DNA]</scope>
    <source>
        <strain evidence="1 2">AC</strain>
    </source>
</reference>
<keyword evidence="2" id="KW-1185">Reference proteome</keyword>
<sequence>MRRNVLMYFAFIFFFSCNQIKEDQSNAKENLIKTESVTEKKSSKSSAKIVLGDDKDEINALVKNIYEINGEVFIDLDFVQIKFKNVDERVVINENPKIRTYKVDSESLIYSKDCKTLNLKELIRSKSKILRDKTIILVGEAKGGRMQSLNFGCYG</sequence>
<comment type="caution">
    <text evidence="1">The sequence shown here is derived from an EMBL/GenBank/DDBJ whole genome shotgun (WGS) entry which is preliminary data.</text>
</comment>
<protein>
    <recommendedName>
        <fullName evidence="3">Lipoprotein</fullName>
    </recommendedName>
</protein>